<feature type="transmembrane region" description="Helical" evidence="6">
    <location>
        <begin position="224"/>
        <end position="247"/>
    </location>
</feature>
<evidence type="ECO:0000256" key="1">
    <source>
        <dbReference type="ARBA" id="ARBA00004651"/>
    </source>
</evidence>
<dbReference type="Proteomes" id="UP001596138">
    <property type="component" value="Unassembled WGS sequence"/>
</dbReference>
<dbReference type="InterPro" id="IPR050367">
    <property type="entry name" value="APC_superfamily"/>
</dbReference>
<name>A0ABW1T367_9ACTN</name>
<dbReference type="PANTHER" id="PTHR42770">
    <property type="entry name" value="AMINO ACID TRANSPORTER-RELATED"/>
    <property type="match status" value="1"/>
</dbReference>
<dbReference type="PIRSF" id="PIRSF006060">
    <property type="entry name" value="AA_transporter"/>
    <property type="match status" value="1"/>
</dbReference>
<feature type="transmembrane region" description="Helical" evidence="6">
    <location>
        <begin position="187"/>
        <end position="204"/>
    </location>
</feature>
<feature type="transmembrane region" description="Helical" evidence="6">
    <location>
        <begin position="420"/>
        <end position="442"/>
    </location>
</feature>
<comment type="caution">
    <text evidence="7">The sequence shown here is derived from an EMBL/GenBank/DDBJ whole genome shotgun (WGS) entry which is preliminary data.</text>
</comment>
<gene>
    <name evidence="7" type="ORF">ACFQGU_14950</name>
</gene>
<feature type="transmembrane region" description="Helical" evidence="6">
    <location>
        <begin position="21"/>
        <end position="40"/>
    </location>
</feature>
<protein>
    <submittedName>
        <fullName evidence="7">APC family permease</fullName>
    </submittedName>
</protein>
<dbReference type="InterPro" id="IPR002293">
    <property type="entry name" value="AA/rel_permease1"/>
</dbReference>
<feature type="transmembrane region" description="Helical" evidence="6">
    <location>
        <begin position="454"/>
        <end position="472"/>
    </location>
</feature>
<dbReference type="Pfam" id="PF13520">
    <property type="entry name" value="AA_permease_2"/>
    <property type="match status" value="1"/>
</dbReference>
<evidence type="ECO:0000313" key="8">
    <source>
        <dbReference type="Proteomes" id="UP001596138"/>
    </source>
</evidence>
<comment type="subcellular location">
    <subcellularLocation>
        <location evidence="1">Cell membrane</location>
        <topology evidence="1">Multi-pass membrane protein</topology>
    </subcellularLocation>
</comment>
<evidence type="ECO:0000256" key="3">
    <source>
        <dbReference type="ARBA" id="ARBA00022692"/>
    </source>
</evidence>
<feature type="transmembrane region" description="Helical" evidence="6">
    <location>
        <begin position="380"/>
        <end position="399"/>
    </location>
</feature>
<feature type="transmembrane region" description="Helical" evidence="6">
    <location>
        <begin position="52"/>
        <end position="72"/>
    </location>
</feature>
<feature type="transmembrane region" description="Helical" evidence="6">
    <location>
        <begin position="102"/>
        <end position="122"/>
    </location>
</feature>
<feature type="transmembrane region" description="Helical" evidence="6">
    <location>
        <begin position="304"/>
        <end position="324"/>
    </location>
</feature>
<feature type="transmembrane region" description="Helical" evidence="6">
    <location>
        <begin position="353"/>
        <end position="374"/>
    </location>
</feature>
<keyword evidence="2" id="KW-1003">Cell membrane</keyword>
<dbReference type="Gene3D" id="1.20.1740.10">
    <property type="entry name" value="Amino acid/polyamine transporter I"/>
    <property type="match status" value="1"/>
</dbReference>
<evidence type="ECO:0000313" key="7">
    <source>
        <dbReference type="EMBL" id="MFC6239178.1"/>
    </source>
</evidence>
<organism evidence="7 8">
    <name type="scientific">Longivirga aurantiaca</name>
    <dbReference type="NCBI Taxonomy" id="1837743"/>
    <lineage>
        <taxon>Bacteria</taxon>
        <taxon>Bacillati</taxon>
        <taxon>Actinomycetota</taxon>
        <taxon>Actinomycetes</taxon>
        <taxon>Sporichthyales</taxon>
        <taxon>Sporichthyaceae</taxon>
        <taxon>Longivirga</taxon>
    </lineage>
</organism>
<reference evidence="8" key="1">
    <citation type="journal article" date="2019" name="Int. J. Syst. Evol. Microbiol.">
        <title>The Global Catalogue of Microorganisms (GCM) 10K type strain sequencing project: providing services to taxonomists for standard genome sequencing and annotation.</title>
        <authorList>
            <consortium name="The Broad Institute Genomics Platform"/>
            <consortium name="The Broad Institute Genome Sequencing Center for Infectious Disease"/>
            <person name="Wu L."/>
            <person name="Ma J."/>
        </authorList>
    </citation>
    <scope>NUCLEOTIDE SEQUENCE [LARGE SCALE GENOMIC DNA]</scope>
    <source>
        <strain evidence="8">CGMCC 4.7317</strain>
    </source>
</reference>
<evidence type="ECO:0000256" key="5">
    <source>
        <dbReference type="ARBA" id="ARBA00023136"/>
    </source>
</evidence>
<keyword evidence="5 6" id="KW-0472">Membrane</keyword>
<proteinExistence type="predicted"/>
<evidence type="ECO:0000256" key="6">
    <source>
        <dbReference type="SAM" id="Phobius"/>
    </source>
</evidence>
<dbReference type="RefSeq" id="WP_386768019.1">
    <property type="nucleotide sequence ID" value="NZ_JBHSTI010000008.1"/>
</dbReference>
<keyword evidence="3 6" id="KW-0812">Transmembrane</keyword>
<keyword evidence="8" id="KW-1185">Reference proteome</keyword>
<keyword evidence="4 6" id="KW-1133">Transmembrane helix</keyword>
<feature type="transmembrane region" description="Helical" evidence="6">
    <location>
        <begin position="259"/>
        <end position="284"/>
    </location>
</feature>
<dbReference type="PANTHER" id="PTHR42770:SF18">
    <property type="entry name" value="ARGININE_AGMATINE ANTIPORTER"/>
    <property type="match status" value="1"/>
</dbReference>
<feature type="transmembrane region" description="Helical" evidence="6">
    <location>
        <begin position="153"/>
        <end position="175"/>
    </location>
</feature>
<sequence length="496" mass="52043">MSTTRTPSAAPLAPQKPGRALGLPQATALIVGSIIGVGIFNLPGSLASYGPISIWAMVLTTVGALALALMFASMSRRLPADGGPYAYARTAFGNGTGFANAWSYWITAWAGNAAIVVGWVFYVQYVIGGWLDAQGLDTGWLGTTVPILGQDLAVWPVLFAVVGLWLPAGVNLLGVKNMGAVQLWTSVIKFVPLALMSTVGLFAISTDNFSPMNLSGDSDAQAILGAMALCLFSYLGVETASVAAAKVRNPDVNVPRSTIFGTLATAAVYLLSLIAVFGSVPSTVLGESSAPYSTAADAMTGGTWAGWVVAACVIISGFGALNGWTMICAEMPLAAANDGLFPTRFGRMSARGVPAFGIIASTVLATVAVVFANWGSSGYTVFNTLVYMSGITAAIPYIFSGLAQLKWRITDSRKVHTPRLVRDLVVAVVAIVFSVLFIVYSRNTGDENTLIQEYAPFIMAGAAFVIGIPVYLSQRKRMTEPEPVPDYPTTRTEVAS</sequence>
<evidence type="ECO:0000256" key="2">
    <source>
        <dbReference type="ARBA" id="ARBA00022475"/>
    </source>
</evidence>
<evidence type="ECO:0000256" key="4">
    <source>
        <dbReference type="ARBA" id="ARBA00022989"/>
    </source>
</evidence>
<dbReference type="EMBL" id="JBHSTI010000008">
    <property type="protein sequence ID" value="MFC6239178.1"/>
    <property type="molecule type" value="Genomic_DNA"/>
</dbReference>
<accession>A0ABW1T367</accession>